<proteinExistence type="predicted"/>
<dbReference type="GO" id="GO:0008270">
    <property type="term" value="F:zinc ion binding"/>
    <property type="evidence" value="ECO:0007669"/>
    <property type="project" value="InterPro"/>
</dbReference>
<evidence type="ECO:0000256" key="1">
    <source>
        <dbReference type="SAM" id="MobiDB-lite"/>
    </source>
</evidence>
<feature type="region of interest" description="Disordered" evidence="1">
    <location>
        <begin position="1"/>
        <end position="49"/>
    </location>
</feature>
<dbReference type="InterPro" id="IPR003615">
    <property type="entry name" value="HNH_nuc"/>
</dbReference>
<gene>
    <name evidence="3" type="ORF">D5S18_18575</name>
</gene>
<keyword evidence="3" id="KW-0378">Hydrolase</keyword>
<organism evidence="3 4">
    <name type="scientific">Nocardia panacis</name>
    <dbReference type="NCBI Taxonomy" id="2340916"/>
    <lineage>
        <taxon>Bacteria</taxon>
        <taxon>Bacillati</taxon>
        <taxon>Actinomycetota</taxon>
        <taxon>Actinomycetes</taxon>
        <taxon>Mycobacteriales</taxon>
        <taxon>Nocardiaceae</taxon>
        <taxon>Nocardia</taxon>
    </lineage>
</organism>
<sequence>MGCVPSTTMRRSASGRPRMPRSTALATATSSRSAEMPKAPRRCPSPGCPNTIRHARYCPDHTPAWDVPSGWRRPAGWAQDRESVLARDDWTCYLCGKPGADAVDHVMPQAGGGPDRLSNYAAVHDRNPPHCHRAKTNRDRHAQHRTAS</sequence>
<dbReference type="Gene3D" id="1.10.30.50">
    <property type="match status" value="1"/>
</dbReference>
<keyword evidence="4" id="KW-1185">Reference proteome</keyword>
<dbReference type="Proteomes" id="UP000266677">
    <property type="component" value="Unassembled WGS sequence"/>
</dbReference>
<evidence type="ECO:0000259" key="2">
    <source>
        <dbReference type="Pfam" id="PF01844"/>
    </source>
</evidence>
<dbReference type="EMBL" id="QZFU01000020">
    <property type="protein sequence ID" value="RJO74159.1"/>
    <property type="molecule type" value="Genomic_DNA"/>
</dbReference>
<reference evidence="3 4" key="1">
    <citation type="submission" date="2018-09" db="EMBL/GenBank/DDBJ databases">
        <title>YIM PH21274 draft genome.</title>
        <authorList>
            <person name="Miao C."/>
        </authorList>
    </citation>
    <scope>NUCLEOTIDE SEQUENCE [LARGE SCALE GENOMIC DNA]</scope>
    <source>
        <strain evidence="3 4">YIM PH 21724</strain>
    </source>
</reference>
<accession>A0A3A4K8X8</accession>
<name>A0A3A4K8X8_9NOCA</name>
<keyword evidence="3" id="KW-0540">Nuclease</keyword>
<feature type="domain" description="HNH" evidence="2">
    <location>
        <begin position="92"/>
        <end position="138"/>
    </location>
</feature>
<dbReference type="AlphaFoldDB" id="A0A3A4K8X8"/>
<dbReference type="CDD" id="cd00085">
    <property type="entry name" value="HNHc"/>
    <property type="match status" value="1"/>
</dbReference>
<dbReference type="GO" id="GO:0004519">
    <property type="term" value="F:endonuclease activity"/>
    <property type="evidence" value="ECO:0007669"/>
    <property type="project" value="UniProtKB-KW"/>
</dbReference>
<keyword evidence="3" id="KW-0255">Endonuclease</keyword>
<feature type="compositionally biased region" description="Polar residues" evidence="1">
    <location>
        <begin position="1"/>
        <end position="11"/>
    </location>
</feature>
<dbReference type="GO" id="GO:0003676">
    <property type="term" value="F:nucleic acid binding"/>
    <property type="evidence" value="ECO:0007669"/>
    <property type="project" value="InterPro"/>
</dbReference>
<protein>
    <submittedName>
        <fullName evidence="3">HNH endonuclease</fullName>
    </submittedName>
</protein>
<feature type="region of interest" description="Disordered" evidence="1">
    <location>
        <begin position="123"/>
        <end position="148"/>
    </location>
</feature>
<dbReference type="InterPro" id="IPR002711">
    <property type="entry name" value="HNH"/>
</dbReference>
<evidence type="ECO:0000313" key="3">
    <source>
        <dbReference type="EMBL" id="RJO74159.1"/>
    </source>
</evidence>
<comment type="caution">
    <text evidence="3">The sequence shown here is derived from an EMBL/GenBank/DDBJ whole genome shotgun (WGS) entry which is preliminary data.</text>
</comment>
<dbReference type="Pfam" id="PF01844">
    <property type="entry name" value="HNH"/>
    <property type="match status" value="1"/>
</dbReference>
<evidence type="ECO:0000313" key="4">
    <source>
        <dbReference type="Proteomes" id="UP000266677"/>
    </source>
</evidence>
<feature type="compositionally biased region" description="Low complexity" evidence="1">
    <location>
        <begin position="21"/>
        <end position="34"/>
    </location>
</feature>